<protein>
    <submittedName>
        <fullName evidence="5">Xanthine dehydrogenase molybdenum-binding subunit</fullName>
    </submittedName>
</protein>
<dbReference type="GO" id="GO:0071949">
    <property type="term" value="F:FAD binding"/>
    <property type="evidence" value="ECO:0007669"/>
    <property type="project" value="InterPro"/>
</dbReference>
<dbReference type="GO" id="GO:0016491">
    <property type="term" value="F:oxidoreductase activity"/>
    <property type="evidence" value="ECO:0007669"/>
    <property type="project" value="UniProtKB-KW"/>
</dbReference>
<dbReference type="SMART" id="SM01092">
    <property type="entry name" value="CO_deh_flav_C"/>
    <property type="match status" value="1"/>
</dbReference>
<dbReference type="InterPro" id="IPR016169">
    <property type="entry name" value="FAD-bd_PCMH_sub2"/>
</dbReference>
<dbReference type="PROSITE" id="PS51387">
    <property type="entry name" value="FAD_PCMH"/>
    <property type="match status" value="1"/>
</dbReference>
<dbReference type="InterPro" id="IPR036683">
    <property type="entry name" value="CO_DH_flav_C_dom_sf"/>
</dbReference>
<proteinExistence type="predicted"/>
<dbReference type="RefSeq" id="WP_132745846.1">
    <property type="nucleotide sequence ID" value="NZ_SLXK01000010.1"/>
</dbReference>
<keyword evidence="2" id="KW-0274">FAD</keyword>
<accession>A0A4R2P442</accession>
<dbReference type="OrthoDB" id="9774454at2"/>
<dbReference type="InterPro" id="IPR016166">
    <property type="entry name" value="FAD-bd_PCMH"/>
</dbReference>
<evidence type="ECO:0000313" key="6">
    <source>
        <dbReference type="Proteomes" id="UP000295416"/>
    </source>
</evidence>
<evidence type="ECO:0000256" key="1">
    <source>
        <dbReference type="ARBA" id="ARBA00022630"/>
    </source>
</evidence>
<organism evidence="5 6">
    <name type="scientific">Scopulibacillus darangshiensis</name>
    <dbReference type="NCBI Taxonomy" id="442528"/>
    <lineage>
        <taxon>Bacteria</taxon>
        <taxon>Bacillati</taxon>
        <taxon>Bacillota</taxon>
        <taxon>Bacilli</taxon>
        <taxon>Bacillales</taxon>
        <taxon>Sporolactobacillaceae</taxon>
        <taxon>Scopulibacillus</taxon>
    </lineage>
</organism>
<dbReference type="Proteomes" id="UP000295416">
    <property type="component" value="Unassembled WGS sequence"/>
</dbReference>
<dbReference type="AlphaFoldDB" id="A0A4R2P442"/>
<dbReference type="SUPFAM" id="SSF56176">
    <property type="entry name" value="FAD-binding/transporter-associated domain-like"/>
    <property type="match status" value="1"/>
</dbReference>
<dbReference type="InterPro" id="IPR002346">
    <property type="entry name" value="Mopterin_DH_FAD-bd"/>
</dbReference>
<dbReference type="Gene3D" id="3.30.465.10">
    <property type="match status" value="1"/>
</dbReference>
<dbReference type="InterPro" id="IPR005107">
    <property type="entry name" value="CO_DH_flav_C"/>
</dbReference>
<feature type="domain" description="FAD-binding PCMH-type" evidence="4">
    <location>
        <begin position="1"/>
        <end position="174"/>
    </location>
</feature>
<dbReference type="PANTHER" id="PTHR42659">
    <property type="entry name" value="XANTHINE DEHYDROGENASE SUBUNIT C-RELATED"/>
    <property type="match status" value="1"/>
</dbReference>
<dbReference type="Gene3D" id="3.30.43.10">
    <property type="entry name" value="Uridine Diphospho-n-acetylenolpyruvylglucosamine Reductase, domain 2"/>
    <property type="match status" value="1"/>
</dbReference>
<dbReference type="SUPFAM" id="SSF55447">
    <property type="entry name" value="CO dehydrogenase flavoprotein C-terminal domain-like"/>
    <property type="match status" value="1"/>
</dbReference>
<dbReference type="InterPro" id="IPR051312">
    <property type="entry name" value="Diverse_Substr_Oxidored"/>
</dbReference>
<dbReference type="PANTHER" id="PTHR42659:SF2">
    <property type="entry name" value="XANTHINE DEHYDROGENASE SUBUNIT C-RELATED"/>
    <property type="match status" value="1"/>
</dbReference>
<evidence type="ECO:0000256" key="2">
    <source>
        <dbReference type="ARBA" id="ARBA00022827"/>
    </source>
</evidence>
<evidence type="ECO:0000259" key="4">
    <source>
        <dbReference type="PROSITE" id="PS51387"/>
    </source>
</evidence>
<name>A0A4R2P442_9BACL</name>
<reference evidence="5 6" key="1">
    <citation type="submission" date="2019-03" db="EMBL/GenBank/DDBJ databases">
        <title>Genomic Encyclopedia of Type Strains, Phase IV (KMG-IV): sequencing the most valuable type-strain genomes for metagenomic binning, comparative biology and taxonomic classification.</title>
        <authorList>
            <person name="Goeker M."/>
        </authorList>
    </citation>
    <scope>NUCLEOTIDE SEQUENCE [LARGE SCALE GENOMIC DNA]</scope>
    <source>
        <strain evidence="5 6">DSM 19377</strain>
    </source>
</reference>
<sequence>MIGFNFDYYRPTDVTQTVQLYQTLASQEKHPEYLAGGTELITMARLDQIRMGAVIDIGHLPEASAYGFHNGQLIIGSAITLTQTSKTPHFPLLAEVGGEVADHTARNQITVGGNICGRIYYREAVLPFLLADSTVITLGPNGFRSAAIMDVFDKRLRLHRGEWLVQLMVDRAITTLPFYSVKRRKLDQIGYPLLTLAALKKDGLIRAAFSGLCAFPFRSTEIEDILNNRDLSKMERISQVIDKVPGPILDDLLASSEYRIFVLRNTLMEMFLALESEGA</sequence>
<dbReference type="InterPro" id="IPR036318">
    <property type="entry name" value="FAD-bd_PCMH-like_sf"/>
</dbReference>
<keyword evidence="1" id="KW-0285">Flavoprotein</keyword>
<evidence type="ECO:0000313" key="5">
    <source>
        <dbReference type="EMBL" id="TCP29493.1"/>
    </source>
</evidence>
<gene>
    <name evidence="5" type="ORF">EV207_110114</name>
</gene>
<dbReference type="InterPro" id="IPR016167">
    <property type="entry name" value="FAD-bd_PCMH_sub1"/>
</dbReference>
<comment type="caution">
    <text evidence="5">The sequence shown here is derived from an EMBL/GenBank/DDBJ whole genome shotgun (WGS) entry which is preliminary data.</text>
</comment>
<keyword evidence="6" id="KW-1185">Reference proteome</keyword>
<evidence type="ECO:0000256" key="3">
    <source>
        <dbReference type="ARBA" id="ARBA00023002"/>
    </source>
</evidence>
<dbReference type="EMBL" id="SLXK01000010">
    <property type="protein sequence ID" value="TCP29493.1"/>
    <property type="molecule type" value="Genomic_DNA"/>
</dbReference>
<dbReference type="Pfam" id="PF00941">
    <property type="entry name" value="FAD_binding_5"/>
    <property type="match status" value="1"/>
</dbReference>
<keyword evidence="3" id="KW-0560">Oxidoreductase</keyword>